<accession>A0A139AU20</accession>
<evidence type="ECO:0000313" key="2">
    <source>
        <dbReference type="EMBL" id="KXS19995.1"/>
    </source>
</evidence>
<organism evidence="2 3">
    <name type="scientific">Gonapodya prolifera (strain JEL478)</name>
    <name type="common">Monoblepharis prolifera</name>
    <dbReference type="NCBI Taxonomy" id="1344416"/>
    <lineage>
        <taxon>Eukaryota</taxon>
        <taxon>Fungi</taxon>
        <taxon>Fungi incertae sedis</taxon>
        <taxon>Chytridiomycota</taxon>
        <taxon>Chytridiomycota incertae sedis</taxon>
        <taxon>Monoblepharidomycetes</taxon>
        <taxon>Monoblepharidales</taxon>
        <taxon>Gonapodyaceae</taxon>
        <taxon>Gonapodya</taxon>
    </lineage>
</organism>
<dbReference type="Proteomes" id="UP000070544">
    <property type="component" value="Unassembled WGS sequence"/>
</dbReference>
<evidence type="ECO:0000313" key="3">
    <source>
        <dbReference type="Proteomes" id="UP000070544"/>
    </source>
</evidence>
<sequence>MREGDQSKPGAVLHVSEVHTALARVWPCALWTVKALQGGARSAHDTPSCQCRPSRKKGPTAGTLPFPGAPGPSPADYHKVREPERLQVGPLCVHDIHYCPGLPKVEPRNRPQVDSRPESLPFHAGINRRPGSKYSRGRVMWRCECTVVAYRAAATVCCPRVAVRDKEREMAPSQTDIWLPMRPLSLAPST</sequence>
<dbReference type="EMBL" id="KQ965736">
    <property type="protein sequence ID" value="KXS19995.1"/>
    <property type="molecule type" value="Genomic_DNA"/>
</dbReference>
<reference evidence="2 3" key="1">
    <citation type="journal article" date="2015" name="Genome Biol. Evol.">
        <title>Phylogenomic analyses indicate that early fungi evolved digesting cell walls of algal ancestors of land plants.</title>
        <authorList>
            <person name="Chang Y."/>
            <person name="Wang S."/>
            <person name="Sekimoto S."/>
            <person name="Aerts A.L."/>
            <person name="Choi C."/>
            <person name="Clum A."/>
            <person name="LaButti K.M."/>
            <person name="Lindquist E.A."/>
            <person name="Yee Ngan C."/>
            <person name="Ohm R.A."/>
            <person name="Salamov A.A."/>
            <person name="Grigoriev I.V."/>
            <person name="Spatafora J.W."/>
            <person name="Berbee M.L."/>
        </authorList>
    </citation>
    <scope>NUCLEOTIDE SEQUENCE [LARGE SCALE GENOMIC DNA]</scope>
    <source>
        <strain evidence="2 3">JEL478</strain>
    </source>
</reference>
<protein>
    <submittedName>
        <fullName evidence="2">Uncharacterized protein</fullName>
    </submittedName>
</protein>
<dbReference type="AlphaFoldDB" id="A0A139AU20"/>
<proteinExistence type="predicted"/>
<evidence type="ECO:0000256" key="1">
    <source>
        <dbReference type="SAM" id="MobiDB-lite"/>
    </source>
</evidence>
<gene>
    <name evidence="2" type="ORF">M427DRAFT_399650</name>
</gene>
<name>A0A139AU20_GONPJ</name>
<feature type="region of interest" description="Disordered" evidence="1">
    <location>
        <begin position="41"/>
        <end position="78"/>
    </location>
</feature>
<keyword evidence="3" id="KW-1185">Reference proteome</keyword>